<dbReference type="AlphaFoldDB" id="A0A1Y1WDL3"/>
<evidence type="ECO:0000256" key="9">
    <source>
        <dbReference type="ARBA" id="ARBA00023463"/>
    </source>
</evidence>
<evidence type="ECO:0000256" key="10">
    <source>
        <dbReference type="ARBA" id="ARBA00048048"/>
    </source>
</evidence>
<dbReference type="EC" id="2.3.1.225" evidence="11"/>
<sequence>MAYRKSTIVQLTPPGSVPRAQRQQQQPGQQRTWRNMGGGALSLATPATATSQKRYTAQSAQPTETRRVKFRRPRSRQYSSGSHRARGRSILQREQGGDTETAANGIVQIPGTCSVQPSFYNPPPSQPGQPAVPASFSSSPFSQPQRNSALIEGPDDMHSEPEPSSHRRSSSIQLLGPPRHVVLRMSMNENLAVPSAAPVPRVPGKPAPIGVYEPVEKDILAEHPEKFTSDGLRRKERMYRLYDHGNWHLFRGRVITGSRPLPFISAICMVVTPVVLFSIFVCPYLWTDLHKAPVIVFVYLTALTLTSMMKASFSDPGIIPRNLDAITAPDNYAIDVGDHAQQHQQHQQSRSVLGGESHRATSSTATDRIGHHHPYASPQPLQYYEKLPPPWVHIGHAGRRDGPLSVYDPKVPERPASDPYLMFPPTTKLVAVNNVAVRLKYCETCKIYRPPRASHCKYCDNCVENEDHHCIWLNNCVGRRNYRYFYGFVGALTFLCLYLVTFCLVRLILPLHHEPGLSFRQSVKRHPVVLAVLIFAFWNVWLVGGLFGYHTILISRNMTTHEVLGAKHSGAYRTPAGATGKRHLLFPRLSARTRAAPVPATGLQLSAILLCLLMSSGALAWIQRESKSYCLATANLDTPIHLSIHLFIHPSIDPFTFRIITLIPTSTRHM</sequence>
<feature type="transmembrane region" description="Helical" evidence="11">
    <location>
        <begin position="484"/>
        <end position="508"/>
    </location>
</feature>
<evidence type="ECO:0000313" key="15">
    <source>
        <dbReference type="Proteomes" id="UP000193922"/>
    </source>
</evidence>
<dbReference type="GO" id="GO:0005783">
    <property type="term" value="C:endoplasmic reticulum"/>
    <property type="evidence" value="ECO:0007669"/>
    <property type="project" value="TreeGrafter"/>
</dbReference>
<keyword evidence="5 11" id="KW-0472">Membrane</keyword>
<reference evidence="14 15" key="1">
    <citation type="submission" date="2016-07" db="EMBL/GenBank/DDBJ databases">
        <title>Pervasive Adenine N6-methylation of Active Genes in Fungi.</title>
        <authorList>
            <consortium name="DOE Joint Genome Institute"/>
            <person name="Mondo S.J."/>
            <person name="Dannebaum R.O."/>
            <person name="Kuo R.C."/>
            <person name="Labutti K."/>
            <person name="Haridas S."/>
            <person name="Kuo A."/>
            <person name="Salamov A."/>
            <person name="Ahrendt S.R."/>
            <person name="Lipzen A."/>
            <person name="Sullivan W."/>
            <person name="Andreopoulos W.B."/>
            <person name="Clum A."/>
            <person name="Lindquist E."/>
            <person name="Daum C."/>
            <person name="Ramamoorthy G.K."/>
            <person name="Gryganskyi A."/>
            <person name="Culley D."/>
            <person name="Magnuson J.K."/>
            <person name="James T.Y."/>
            <person name="O'Malley M.A."/>
            <person name="Stajich J.E."/>
            <person name="Spatafora J.W."/>
            <person name="Visel A."/>
            <person name="Grigoriev I.V."/>
        </authorList>
    </citation>
    <scope>NUCLEOTIDE SEQUENCE [LARGE SCALE GENOMIC DNA]</scope>
    <source>
        <strain evidence="14 15">ATCC 12442</strain>
    </source>
</reference>
<dbReference type="GO" id="GO:0005794">
    <property type="term" value="C:Golgi apparatus"/>
    <property type="evidence" value="ECO:0007669"/>
    <property type="project" value="TreeGrafter"/>
</dbReference>
<dbReference type="Proteomes" id="UP000193922">
    <property type="component" value="Unassembled WGS sequence"/>
</dbReference>
<keyword evidence="15" id="KW-1185">Reference proteome</keyword>
<protein>
    <recommendedName>
        <fullName evidence="11">Palmitoyltransferase</fullName>
        <ecNumber evidence="11">2.3.1.225</ecNumber>
    </recommendedName>
</protein>
<feature type="domain" description="Palmitoyltransferase DHHC" evidence="13">
    <location>
        <begin position="439"/>
        <end position="563"/>
    </location>
</feature>
<feature type="compositionally biased region" description="Low complexity" evidence="12">
    <location>
        <begin position="19"/>
        <end position="31"/>
    </location>
</feature>
<proteinExistence type="inferred from homology"/>
<dbReference type="GO" id="GO:0019706">
    <property type="term" value="F:protein-cysteine S-palmitoyltransferase activity"/>
    <property type="evidence" value="ECO:0007669"/>
    <property type="project" value="UniProtKB-EC"/>
</dbReference>
<evidence type="ECO:0000313" key="14">
    <source>
        <dbReference type="EMBL" id="ORX71621.1"/>
    </source>
</evidence>
<feature type="compositionally biased region" description="Low complexity" evidence="12">
    <location>
        <begin position="128"/>
        <end position="145"/>
    </location>
</feature>
<comment type="subcellular location">
    <subcellularLocation>
        <location evidence="1">Endomembrane system</location>
        <topology evidence="1">Multi-pass membrane protein</topology>
    </subcellularLocation>
</comment>
<dbReference type="InterPro" id="IPR039859">
    <property type="entry name" value="PFA4/ZDH16/20/ERF2-like"/>
</dbReference>
<evidence type="ECO:0000256" key="5">
    <source>
        <dbReference type="ARBA" id="ARBA00023136"/>
    </source>
</evidence>
<comment type="catalytic activity">
    <reaction evidence="10 11">
        <text>L-cysteinyl-[protein] + hexadecanoyl-CoA = S-hexadecanoyl-L-cysteinyl-[protein] + CoA</text>
        <dbReference type="Rhea" id="RHEA:36683"/>
        <dbReference type="Rhea" id="RHEA-COMP:10131"/>
        <dbReference type="Rhea" id="RHEA-COMP:11032"/>
        <dbReference type="ChEBI" id="CHEBI:29950"/>
        <dbReference type="ChEBI" id="CHEBI:57287"/>
        <dbReference type="ChEBI" id="CHEBI:57379"/>
        <dbReference type="ChEBI" id="CHEBI:74151"/>
        <dbReference type="EC" id="2.3.1.225"/>
    </reaction>
</comment>
<keyword evidence="4 11" id="KW-1133">Transmembrane helix</keyword>
<evidence type="ECO:0000256" key="11">
    <source>
        <dbReference type="RuleBase" id="RU079119"/>
    </source>
</evidence>
<comment type="similarity">
    <text evidence="9">Belongs to the DHHC palmitoyltransferase family. ERF2/ZDHHC9 subfamily.</text>
</comment>
<keyword evidence="2 11" id="KW-0808">Transferase</keyword>
<dbReference type="RefSeq" id="XP_040745136.1">
    <property type="nucleotide sequence ID" value="XM_040884941.1"/>
</dbReference>
<feature type="region of interest" description="Disordered" evidence="12">
    <location>
        <begin position="338"/>
        <end position="372"/>
    </location>
</feature>
<dbReference type="OrthoDB" id="9909019at2759"/>
<evidence type="ECO:0000256" key="2">
    <source>
        <dbReference type="ARBA" id="ARBA00022679"/>
    </source>
</evidence>
<accession>A0A1Y1WDL3</accession>
<feature type="transmembrane region" description="Helical" evidence="11">
    <location>
        <begin position="528"/>
        <end position="549"/>
    </location>
</feature>
<dbReference type="InterPro" id="IPR001594">
    <property type="entry name" value="Palmitoyltrfase_DHHC"/>
</dbReference>
<evidence type="ECO:0000256" key="6">
    <source>
        <dbReference type="ARBA" id="ARBA00023139"/>
    </source>
</evidence>
<feature type="transmembrane region" description="Helical" evidence="11">
    <location>
        <begin position="261"/>
        <end position="286"/>
    </location>
</feature>
<feature type="compositionally biased region" description="Polar residues" evidence="12">
    <location>
        <begin position="52"/>
        <end position="63"/>
    </location>
</feature>
<dbReference type="GO" id="GO:0006612">
    <property type="term" value="P:protein targeting to membrane"/>
    <property type="evidence" value="ECO:0007669"/>
    <property type="project" value="TreeGrafter"/>
</dbReference>
<evidence type="ECO:0000256" key="3">
    <source>
        <dbReference type="ARBA" id="ARBA00022692"/>
    </source>
</evidence>
<dbReference type="PANTHER" id="PTHR22883:SF43">
    <property type="entry name" value="PALMITOYLTRANSFERASE APP"/>
    <property type="match status" value="1"/>
</dbReference>
<evidence type="ECO:0000256" key="1">
    <source>
        <dbReference type="ARBA" id="ARBA00004127"/>
    </source>
</evidence>
<gene>
    <name evidence="14" type="ORF">DL89DRAFT_234154</name>
</gene>
<dbReference type="STRING" id="61395.A0A1Y1WDL3"/>
<dbReference type="Pfam" id="PF01529">
    <property type="entry name" value="DHHC"/>
    <property type="match status" value="1"/>
</dbReference>
<feature type="region of interest" description="Disordered" evidence="12">
    <location>
        <begin position="1"/>
        <end position="100"/>
    </location>
</feature>
<dbReference type="PROSITE" id="PS50216">
    <property type="entry name" value="DHHC"/>
    <property type="match status" value="1"/>
</dbReference>
<evidence type="ECO:0000256" key="7">
    <source>
        <dbReference type="ARBA" id="ARBA00023288"/>
    </source>
</evidence>
<keyword evidence="7" id="KW-0449">Lipoprotein</keyword>
<keyword evidence="6" id="KW-0564">Palmitate</keyword>
<name>A0A1Y1WDL3_9FUNG</name>
<dbReference type="PANTHER" id="PTHR22883">
    <property type="entry name" value="ZINC FINGER DHHC DOMAIN CONTAINING PROTEIN"/>
    <property type="match status" value="1"/>
</dbReference>
<evidence type="ECO:0000256" key="4">
    <source>
        <dbReference type="ARBA" id="ARBA00022989"/>
    </source>
</evidence>
<comment type="domain">
    <text evidence="11">The DHHC domain is required for palmitoyltransferase activity.</text>
</comment>
<evidence type="ECO:0000259" key="13">
    <source>
        <dbReference type="Pfam" id="PF01529"/>
    </source>
</evidence>
<comment type="caution">
    <text evidence="14">The sequence shown here is derived from an EMBL/GenBank/DDBJ whole genome shotgun (WGS) entry which is preliminary data.</text>
</comment>
<feature type="compositionally biased region" description="Basic and acidic residues" evidence="12">
    <location>
        <begin position="155"/>
        <end position="165"/>
    </location>
</feature>
<feature type="transmembrane region" description="Helical" evidence="11">
    <location>
        <begin position="292"/>
        <end position="313"/>
    </location>
</feature>
<organism evidence="14 15">
    <name type="scientific">Linderina pennispora</name>
    <dbReference type="NCBI Taxonomy" id="61395"/>
    <lineage>
        <taxon>Eukaryota</taxon>
        <taxon>Fungi</taxon>
        <taxon>Fungi incertae sedis</taxon>
        <taxon>Zoopagomycota</taxon>
        <taxon>Kickxellomycotina</taxon>
        <taxon>Kickxellomycetes</taxon>
        <taxon>Kickxellales</taxon>
        <taxon>Kickxellaceae</taxon>
        <taxon>Linderina</taxon>
    </lineage>
</organism>
<evidence type="ECO:0000256" key="8">
    <source>
        <dbReference type="ARBA" id="ARBA00023315"/>
    </source>
</evidence>
<feature type="compositionally biased region" description="Low complexity" evidence="12">
    <location>
        <begin position="41"/>
        <end position="51"/>
    </location>
</feature>
<keyword evidence="3 11" id="KW-0812">Transmembrane</keyword>
<dbReference type="EMBL" id="MCFD01000004">
    <property type="protein sequence ID" value="ORX71621.1"/>
    <property type="molecule type" value="Genomic_DNA"/>
</dbReference>
<keyword evidence="8 11" id="KW-0012">Acyltransferase</keyword>
<feature type="region of interest" description="Disordered" evidence="12">
    <location>
        <begin position="114"/>
        <end position="175"/>
    </location>
</feature>
<dbReference type="GeneID" id="63801589"/>
<evidence type="ECO:0000256" key="12">
    <source>
        <dbReference type="SAM" id="MobiDB-lite"/>
    </source>
</evidence>